<dbReference type="GeneID" id="36576895"/>
<dbReference type="InParanoid" id="A0A2T3AY44"/>
<protein>
    <submittedName>
        <fullName evidence="3">Uncharacterized protein</fullName>
    </submittedName>
</protein>
<feature type="compositionally biased region" description="Basic and acidic residues" evidence="2">
    <location>
        <begin position="263"/>
        <end position="275"/>
    </location>
</feature>
<proteinExistence type="predicted"/>
<keyword evidence="1" id="KW-0175">Coiled coil</keyword>
<feature type="coiled-coil region" evidence="1">
    <location>
        <begin position="152"/>
        <end position="225"/>
    </location>
</feature>
<evidence type="ECO:0000313" key="4">
    <source>
        <dbReference type="Proteomes" id="UP000241818"/>
    </source>
</evidence>
<dbReference type="Proteomes" id="UP000241818">
    <property type="component" value="Unassembled WGS sequence"/>
</dbReference>
<feature type="region of interest" description="Disordered" evidence="2">
    <location>
        <begin position="12"/>
        <end position="96"/>
    </location>
</feature>
<dbReference type="AlphaFoldDB" id="A0A2T3AY44"/>
<feature type="region of interest" description="Disordered" evidence="2">
    <location>
        <begin position="255"/>
        <end position="291"/>
    </location>
</feature>
<gene>
    <name evidence="3" type="ORF">M430DRAFT_59665</name>
</gene>
<reference evidence="3 4" key="1">
    <citation type="journal article" date="2018" name="New Phytol.">
        <title>Comparative genomics and transcriptomics depict ericoid mycorrhizal fungi as versatile saprotrophs and plant mutualists.</title>
        <authorList>
            <person name="Martino E."/>
            <person name="Morin E."/>
            <person name="Grelet G.A."/>
            <person name="Kuo A."/>
            <person name="Kohler A."/>
            <person name="Daghino S."/>
            <person name="Barry K.W."/>
            <person name="Cichocki N."/>
            <person name="Clum A."/>
            <person name="Dockter R.B."/>
            <person name="Hainaut M."/>
            <person name="Kuo R.C."/>
            <person name="LaButti K."/>
            <person name="Lindahl B.D."/>
            <person name="Lindquist E.A."/>
            <person name="Lipzen A."/>
            <person name="Khouja H.R."/>
            <person name="Magnuson J."/>
            <person name="Murat C."/>
            <person name="Ohm R.A."/>
            <person name="Singer S.W."/>
            <person name="Spatafora J.W."/>
            <person name="Wang M."/>
            <person name="Veneault-Fourrey C."/>
            <person name="Henrissat B."/>
            <person name="Grigoriev I.V."/>
            <person name="Martin F.M."/>
            <person name="Perotto S."/>
        </authorList>
    </citation>
    <scope>NUCLEOTIDE SEQUENCE [LARGE SCALE GENOMIC DNA]</scope>
    <source>
        <strain evidence="3 4">ATCC 22711</strain>
    </source>
</reference>
<dbReference type="EMBL" id="KZ679013">
    <property type="protein sequence ID" value="PSS14995.1"/>
    <property type="molecule type" value="Genomic_DNA"/>
</dbReference>
<name>A0A2T3AY44_AMORE</name>
<evidence type="ECO:0000256" key="1">
    <source>
        <dbReference type="SAM" id="Coils"/>
    </source>
</evidence>
<keyword evidence="4" id="KW-1185">Reference proteome</keyword>
<accession>A0A2T3AY44</accession>
<evidence type="ECO:0000313" key="3">
    <source>
        <dbReference type="EMBL" id="PSS14995.1"/>
    </source>
</evidence>
<organism evidence="3 4">
    <name type="scientific">Amorphotheca resinae ATCC 22711</name>
    <dbReference type="NCBI Taxonomy" id="857342"/>
    <lineage>
        <taxon>Eukaryota</taxon>
        <taxon>Fungi</taxon>
        <taxon>Dikarya</taxon>
        <taxon>Ascomycota</taxon>
        <taxon>Pezizomycotina</taxon>
        <taxon>Leotiomycetes</taxon>
        <taxon>Helotiales</taxon>
        <taxon>Amorphothecaceae</taxon>
        <taxon>Amorphotheca</taxon>
    </lineage>
</organism>
<sequence>MNGRVCKKAAVLLGRRTRSNPPPQQASDSSTPPNIYCHDSEQGYLGPEHSPATSPVGTTAVEESTREPRMRGRSQTEPGCDNADKQKTSDNCGQDASVSEFLPESIDRIRQDSPPKPPLSSYPELFIFEKPNEEIGTALALSKLMVWRWNTVLQCEDKVANYSRTIHQLQKEELNAERIIEKIDQRVDDAGEDPLFDIDQARREFEDAEEIRLRLRAERARIELKLGRKQDEMELAKSKLIREWERLLAENNLLEPAPADSDEGSHHTDGGRSLERNSQTPTASEAARYAAEDARAAAIKELHLRERHLQGARHKLDHWQEHYEHEYRAHQECIAERGRSLFDNMLLRQQQEATAALIAAEEAFEASRKHVRALGVVLHDTDQESGFASYAEDGYRESMEADMVRLVDRERIERWMNEPDRPSHPADCDEWDSEEVGLCDSISVVAQGKGRKRIDRWRSMCELLEIDALGDV</sequence>
<dbReference type="OrthoDB" id="5391053at2759"/>
<evidence type="ECO:0000256" key="2">
    <source>
        <dbReference type="SAM" id="MobiDB-lite"/>
    </source>
</evidence>
<dbReference type="RefSeq" id="XP_024719594.1">
    <property type="nucleotide sequence ID" value="XM_024868814.1"/>
</dbReference>